<comment type="similarity">
    <text evidence="2 6">Belongs to the iron/ascorbate-dependent oxidoreductase family.</text>
</comment>
<dbReference type="Gene3D" id="2.60.120.330">
    <property type="entry name" value="B-lactam Antibiotic, Isopenicillin N Synthase, Chain"/>
    <property type="match status" value="1"/>
</dbReference>
<evidence type="ECO:0000313" key="9">
    <source>
        <dbReference type="Proteomes" id="UP001293593"/>
    </source>
</evidence>
<evidence type="ECO:0000313" key="8">
    <source>
        <dbReference type="EMBL" id="KAK4261826.1"/>
    </source>
</evidence>
<keyword evidence="4 6" id="KW-0560">Oxidoreductase</keyword>
<dbReference type="AlphaFoldDB" id="A0AAE1J3C7"/>
<accession>A0AAE1J3C7</accession>
<dbReference type="GO" id="GO:0051213">
    <property type="term" value="F:dioxygenase activity"/>
    <property type="evidence" value="ECO:0007669"/>
    <property type="project" value="UniProtKB-ARBA"/>
</dbReference>
<evidence type="ECO:0000256" key="2">
    <source>
        <dbReference type="ARBA" id="ARBA00008056"/>
    </source>
</evidence>
<dbReference type="Pfam" id="PF03171">
    <property type="entry name" value="2OG-FeII_Oxy"/>
    <property type="match status" value="1"/>
</dbReference>
<dbReference type="Proteomes" id="UP001293593">
    <property type="component" value="Unassembled WGS sequence"/>
</dbReference>
<dbReference type="EMBL" id="JAWXYG010000010">
    <property type="protein sequence ID" value="KAK4261826.1"/>
    <property type="molecule type" value="Genomic_DNA"/>
</dbReference>
<dbReference type="Pfam" id="PF14226">
    <property type="entry name" value="DIOX_N"/>
    <property type="match status" value="1"/>
</dbReference>
<protein>
    <recommendedName>
        <fullName evidence="7">Fe2OG dioxygenase domain-containing protein</fullName>
    </recommendedName>
</protein>
<dbReference type="PANTHER" id="PTHR10209:SF884">
    <property type="entry name" value="1-AMINOCYCLOPROPANE-1-CARBOXYLATE OXIDASE HOMOLOG 1-LIKE"/>
    <property type="match status" value="1"/>
</dbReference>
<keyword evidence="3 6" id="KW-0479">Metal-binding</keyword>
<organism evidence="8 9">
    <name type="scientific">Acacia crassicarpa</name>
    <name type="common">northern wattle</name>
    <dbReference type="NCBI Taxonomy" id="499986"/>
    <lineage>
        <taxon>Eukaryota</taxon>
        <taxon>Viridiplantae</taxon>
        <taxon>Streptophyta</taxon>
        <taxon>Embryophyta</taxon>
        <taxon>Tracheophyta</taxon>
        <taxon>Spermatophyta</taxon>
        <taxon>Magnoliopsida</taxon>
        <taxon>eudicotyledons</taxon>
        <taxon>Gunneridae</taxon>
        <taxon>Pentapetalae</taxon>
        <taxon>rosids</taxon>
        <taxon>fabids</taxon>
        <taxon>Fabales</taxon>
        <taxon>Fabaceae</taxon>
        <taxon>Caesalpinioideae</taxon>
        <taxon>mimosoid clade</taxon>
        <taxon>Acacieae</taxon>
        <taxon>Acacia</taxon>
    </lineage>
</organism>
<reference evidence="8" key="1">
    <citation type="submission" date="2023-10" db="EMBL/GenBank/DDBJ databases">
        <title>Chromosome-level genome of the transformable northern wattle, Acacia crassicarpa.</title>
        <authorList>
            <person name="Massaro I."/>
            <person name="Sinha N.R."/>
            <person name="Poethig S."/>
            <person name="Leichty A.R."/>
        </authorList>
    </citation>
    <scope>NUCLEOTIDE SEQUENCE</scope>
    <source>
        <strain evidence="8">Acra3RX</strain>
        <tissue evidence="8">Leaf</tissue>
    </source>
</reference>
<name>A0AAE1J3C7_9FABA</name>
<comment type="caution">
    <text evidence="8">The sequence shown here is derived from an EMBL/GenBank/DDBJ whole genome shotgun (WGS) entry which is preliminary data.</text>
</comment>
<evidence type="ECO:0000256" key="1">
    <source>
        <dbReference type="ARBA" id="ARBA00001962"/>
    </source>
</evidence>
<evidence type="ECO:0000259" key="7">
    <source>
        <dbReference type="PROSITE" id="PS51471"/>
    </source>
</evidence>
<dbReference type="PROSITE" id="PS51471">
    <property type="entry name" value="FE2OG_OXY"/>
    <property type="match status" value="1"/>
</dbReference>
<evidence type="ECO:0000256" key="5">
    <source>
        <dbReference type="ARBA" id="ARBA00023004"/>
    </source>
</evidence>
<dbReference type="InterPro" id="IPR027443">
    <property type="entry name" value="IPNS-like_sf"/>
</dbReference>
<dbReference type="PANTHER" id="PTHR10209">
    <property type="entry name" value="OXIDOREDUCTASE, 2OG-FE II OXYGENASE FAMILY PROTEIN"/>
    <property type="match status" value="1"/>
</dbReference>
<proteinExistence type="inferred from homology"/>
<dbReference type="InterPro" id="IPR026992">
    <property type="entry name" value="DIOX_N"/>
</dbReference>
<dbReference type="FunFam" id="2.60.120.330:FF:000005">
    <property type="entry name" value="1-aminocyclopropane-1-carboxylate oxidase homolog 1"/>
    <property type="match status" value="1"/>
</dbReference>
<keyword evidence="9" id="KW-1185">Reference proteome</keyword>
<keyword evidence="5 6" id="KW-0408">Iron</keyword>
<dbReference type="GO" id="GO:0046872">
    <property type="term" value="F:metal ion binding"/>
    <property type="evidence" value="ECO:0007669"/>
    <property type="project" value="UniProtKB-KW"/>
</dbReference>
<feature type="domain" description="Fe2OG dioxygenase" evidence="7">
    <location>
        <begin position="219"/>
        <end position="321"/>
    </location>
</feature>
<dbReference type="InterPro" id="IPR005123">
    <property type="entry name" value="Oxoglu/Fe-dep_dioxygenase_dom"/>
</dbReference>
<evidence type="ECO:0000256" key="6">
    <source>
        <dbReference type="RuleBase" id="RU003682"/>
    </source>
</evidence>
<gene>
    <name evidence="8" type="ORF">QN277_004773</name>
</gene>
<comment type="cofactor">
    <cofactor evidence="1">
        <name>Fe cation</name>
        <dbReference type="ChEBI" id="CHEBI:24875"/>
    </cofactor>
</comment>
<evidence type="ECO:0000256" key="4">
    <source>
        <dbReference type="ARBA" id="ARBA00023002"/>
    </source>
</evidence>
<dbReference type="InterPro" id="IPR044861">
    <property type="entry name" value="IPNS-like_FE2OG_OXY"/>
</dbReference>
<evidence type="ECO:0000256" key="3">
    <source>
        <dbReference type="ARBA" id="ARBA00022723"/>
    </source>
</evidence>
<dbReference type="SUPFAM" id="SSF51197">
    <property type="entry name" value="Clavaminate synthase-like"/>
    <property type="match status" value="1"/>
</dbReference>
<sequence>MVITSGSSKLEAASDSNYDRKAEVKAFEESKTGVKGLLESGVTKIPRMFYSGELNLTEIRSEKESNFTIPTVDLAGIHINRSLRIEAVEKIGSASQKWGFFQVINHGIPSNVLDEMINGIRRFHEQDSEVRSQFYSRGNEKKVNYFSNGTLFTYNPADWRDTLAFSVAPNPAKAEDIPGICRDIAIEYSKKIRELGHTIFDLLSEALGLNPSYLKELGCVEGTFALGHYYPPCPEPELTMGTTKHTDANFMTILLQDQLGGLQVLHDNHWVNVPPVHGALVVNIGDLLQLITNDRFISVFHRVLASQTGPRISIACFFINFDDMTEGSSKIYGPIKELLSEENKPLYKDTTIKDLLAHHFSKGLDGDSSLKPFRL</sequence>